<evidence type="ECO:0000256" key="2">
    <source>
        <dbReference type="ARBA" id="ARBA00022527"/>
    </source>
</evidence>
<keyword evidence="8 12" id="KW-1133">Transmembrane helix</keyword>
<dbReference type="PANTHER" id="PTHR27009">
    <property type="entry name" value="RUST RESISTANCE KINASE LR10-RELATED"/>
    <property type="match status" value="1"/>
</dbReference>
<dbReference type="AlphaFoldDB" id="A0A2K1ZTE8"/>
<keyword evidence="4 12" id="KW-0812">Transmembrane</keyword>
<dbReference type="Proteomes" id="UP000006729">
    <property type="component" value="Chromosome 7"/>
</dbReference>
<gene>
    <name evidence="15" type="ORF">POPTR_007G125900</name>
</gene>
<dbReference type="InterPro" id="IPR001245">
    <property type="entry name" value="Ser-Thr/Tyr_kinase_cat_dom"/>
</dbReference>
<dbReference type="InterPro" id="IPR000719">
    <property type="entry name" value="Prot_kinase_dom"/>
</dbReference>
<feature type="transmembrane region" description="Helical" evidence="12">
    <location>
        <begin position="225"/>
        <end position="247"/>
    </location>
</feature>
<evidence type="ECO:0000256" key="6">
    <source>
        <dbReference type="ARBA" id="ARBA00022741"/>
    </source>
</evidence>
<evidence type="ECO:0000256" key="9">
    <source>
        <dbReference type="ARBA" id="ARBA00023136"/>
    </source>
</evidence>
<dbReference type="GO" id="GO:0005524">
    <property type="term" value="F:ATP binding"/>
    <property type="evidence" value="ECO:0007669"/>
    <property type="project" value="UniProtKB-UniRule"/>
</dbReference>
<reference evidence="15 16" key="1">
    <citation type="journal article" date="2006" name="Science">
        <title>The genome of black cottonwood, Populus trichocarpa (Torr. &amp; Gray).</title>
        <authorList>
            <person name="Tuskan G.A."/>
            <person name="Difazio S."/>
            <person name="Jansson S."/>
            <person name="Bohlmann J."/>
            <person name="Grigoriev I."/>
            <person name="Hellsten U."/>
            <person name="Putnam N."/>
            <person name="Ralph S."/>
            <person name="Rombauts S."/>
            <person name="Salamov A."/>
            <person name="Schein J."/>
            <person name="Sterck L."/>
            <person name="Aerts A."/>
            <person name="Bhalerao R.R."/>
            <person name="Bhalerao R.P."/>
            <person name="Blaudez D."/>
            <person name="Boerjan W."/>
            <person name="Brun A."/>
            <person name="Brunner A."/>
            <person name="Busov V."/>
            <person name="Campbell M."/>
            <person name="Carlson J."/>
            <person name="Chalot M."/>
            <person name="Chapman J."/>
            <person name="Chen G.L."/>
            <person name="Cooper D."/>
            <person name="Coutinho P.M."/>
            <person name="Couturier J."/>
            <person name="Covert S."/>
            <person name="Cronk Q."/>
            <person name="Cunningham R."/>
            <person name="Davis J."/>
            <person name="Degroeve S."/>
            <person name="Dejardin A."/>
            <person name="Depamphilis C."/>
            <person name="Detter J."/>
            <person name="Dirks B."/>
            <person name="Dubchak I."/>
            <person name="Duplessis S."/>
            <person name="Ehlting J."/>
            <person name="Ellis B."/>
            <person name="Gendler K."/>
            <person name="Goodstein D."/>
            <person name="Gribskov M."/>
            <person name="Grimwood J."/>
            <person name="Groover A."/>
            <person name="Gunter L."/>
            <person name="Hamberger B."/>
            <person name="Heinze B."/>
            <person name="Helariutta Y."/>
            <person name="Henrissat B."/>
            <person name="Holligan D."/>
            <person name="Holt R."/>
            <person name="Huang W."/>
            <person name="Islam-Faridi N."/>
            <person name="Jones S."/>
            <person name="Jones-Rhoades M."/>
            <person name="Jorgensen R."/>
            <person name="Joshi C."/>
            <person name="Kangasjarvi J."/>
            <person name="Karlsson J."/>
            <person name="Kelleher C."/>
            <person name="Kirkpatrick R."/>
            <person name="Kirst M."/>
            <person name="Kohler A."/>
            <person name="Kalluri U."/>
            <person name="Larimer F."/>
            <person name="Leebens-Mack J."/>
            <person name="Leple J.C."/>
            <person name="Locascio P."/>
            <person name="Lou Y."/>
            <person name="Lucas S."/>
            <person name="Martin F."/>
            <person name="Montanini B."/>
            <person name="Napoli C."/>
            <person name="Nelson D.R."/>
            <person name="Nelson C."/>
            <person name="Nieminen K."/>
            <person name="Nilsson O."/>
            <person name="Pereda V."/>
            <person name="Peter G."/>
            <person name="Philippe R."/>
            <person name="Pilate G."/>
            <person name="Poliakov A."/>
            <person name="Razumovskaya J."/>
            <person name="Richardson P."/>
            <person name="Rinaldi C."/>
            <person name="Ritland K."/>
            <person name="Rouze P."/>
            <person name="Ryaboy D."/>
            <person name="Schmutz J."/>
            <person name="Schrader J."/>
            <person name="Segerman B."/>
            <person name="Shin H."/>
            <person name="Siddiqui A."/>
            <person name="Sterky F."/>
            <person name="Terry A."/>
            <person name="Tsai C.J."/>
            <person name="Uberbacher E."/>
            <person name="Unneberg P."/>
            <person name="Vahala J."/>
            <person name="Wall K."/>
            <person name="Wessler S."/>
            <person name="Yang G."/>
            <person name="Yin T."/>
            <person name="Douglas C."/>
            <person name="Marra M."/>
            <person name="Sandberg G."/>
            <person name="Van de Peer Y."/>
            <person name="Rokhsar D."/>
        </authorList>
    </citation>
    <scope>NUCLEOTIDE SEQUENCE [LARGE SCALE GENOMIC DNA]</scope>
    <source>
        <strain evidence="16">cv. Nisqually</strain>
    </source>
</reference>
<dbReference type="PROSITE" id="PS50011">
    <property type="entry name" value="PROTEIN_KINASE_DOM"/>
    <property type="match status" value="1"/>
</dbReference>
<name>A0A2K1ZTE8_POPTR</name>
<evidence type="ECO:0000256" key="7">
    <source>
        <dbReference type="ARBA" id="ARBA00022840"/>
    </source>
</evidence>
<sequence>MMKGSSKKAICLFYFMFIAELGASLNCTGSCGNRGLHIRFPFWIKDRQPEQCGYPGFDLSCNEKGDIVLELPTAVKLYIDKIDCKNQVIYATDPHGCLRSHHSNFYSSGFHIRFKMSRDNFTIFNCSLNNAISRPRIACLSTHQYDVLAVDSEQSIDDNELLLSCTKMYDLPVPQDIHLSWSSPNCGSCEATGKLCGLRKNSSTELETECIGMHRQNKGARKKNLTIGVTTGSIIFGVLVIAVYQIYSFRKSEEEYQAKVERFLDDYRAMNPTRYSHADLKKMTNQFRDELGQGAYGTVFKGKLTSEIPVAVKVLSNSSEKGEEFVNEMGTMARIHHVNVIRLIGFCADGFRRALVYEYLPNDSLQKFISSANAKNVFLGWERLHHIALGAAKGIEYLHQGCDQTSSTLISNHIISCWTMTSIPRLQISVWLSCVPSIKVLFP</sequence>
<evidence type="ECO:0000256" key="3">
    <source>
        <dbReference type="ARBA" id="ARBA00022679"/>
    </source>
</evidence>
<dbReference type="EMBL" id="CM009296">
    <property type="protein sequence ID" value="PNT28548.1"/>
    <property type="molecule type" value="Genomic_DNA"/>
</dbReference>
<feature type="chain" id="PRO_5014317686" description="Protein kinase domain-containing protein" evidence="13">
    <location>
        <begin position="25"/>
        <end position="443"/>
    </location>
</feature>
<keyword evidence="2" id="KW-0723">Serine/threonine-protein kinase</keyword>
<dbReference type="Gene3D" id="1.10.510.10">
    <property type="entry name" value="Transferase(Phosphotransferase) domain 1"/>
    <property type="match status" value="1"/>
</dbReference>
<dbReference type="InterPro" id="IPR011009">
    <property type="entry name" value="Kinase-like_dom_sf"/>
</dbReference>
<evidence type="ECO:0000313" key="16">
    <source>
        <dbReference type="Proteomes" id="UP000006729"/>
    </source>
</evidence>
<keyword evidence="10" id="KW-0325">Glycoprotein</keyword>
<dbReference type="FunFam" id="3.30.200.20:FF:000178">
    <property type="entry name" value="serine/threonine-protein kinase PBS1-like"/>
    <property type="match status" value="1"/>
</dbReference>
<keyword evidence="3" id="KW-0808">Transferase</keyword>
<evidence type="ECO:0000256" key="10">
    <source>
        <dbReference type="ARBA" id="ARBA00023180"/>
    </source>
</evidence>
<keyword evidence="16" id="KW-1185">Reference proteome</keyword>
<evidence type="ECO:0000259" key="14">
    <source>
        <dbReference type="PROSITE" id="PS50011"/>
    </source>
</evidence>
<dbReference type="Gramene" id="Potri.007G125900.1.v4.1">
    <property type="protein sequence ID" value="Potri.007G125900.1.v4.1"/>
    <property type="gene ID" value="Potri.007G125900.v4.1"/>
</dbReference>
<evidence type="ECO:0000256" key="5">
    <source>
        <dbReference type="ARBA" id="ARBA00022729"/>
    </source>
</evidence>
<keyword evidence="7 11" id="KW-0067">ATP-binding</keyword>
<evidence type="ECO:0000256" key="4">
    <source>
        <dbReference type="ARBA" id="ARBA00022692"/>
    </source>
</evidence>
<dbReference type="SUPFAM" id="SSF56112">
    <property type="entry name" value="Protein kinase-like (PK-like)"/>
    <property type="match status" value="1"/>
</dbReference>
<dbReference type="InParanoid" id="A0A2K1ZTE8"/>
<protein>
    <recommendedName>
        <fullName evidence="14">Protein kinase domain-containing protein</fullName>
    </recommendedName>
</protein>
<evidence type="ECO:0000256" key="13">
    <source>
        <dbReference type="SAM" id="SignalP"/>
    </source>
</evidence>
<dbReference type="Pfam" id="PF13947">
    <property type="entry name" value="GUB_WAK_bind"/>
    <property type="match status" value="1"/>
</dbReference>
<dbReference type="PROSITE" id="PS00107">
    <property type="entry name" value="PROTEIN_KINASE_ATP"/>
    <property type="match status" value="1"/>
</dbReference>
<keyword evidence="2" id="KW-0418">Kinase</keyword>
<accession>A0A2K1ZTE8</accession>
<comment type="subcellular location">
    <subcellularLocation>
        <location evidence="1">Membrane</location>
        <topology evidence="1">Single-pass type I membrane protein</topology>
    </subcellularLocation>
</comment>
<dbReference type="InterPro" id="IPR017441">
    <property type="entry name" value="Protein_kinase_ATP_BS"/>
</dbReference>
<dbReference type="Pfam" id="PF07714">
    <property type="entry name" value="PK_Tyr_Ser-Thr"/>
    <property type="match status" value="1"/>
</dbReference>
<dbReference type="InterPro" id="IPR025287">
    <property type="entry name" value="WAK_GUB"/>
</dbReference>
<dbReference type="OMA" id="TECIGMH"/>
<evidence type="ECO:0000256" key="11">
    <source>
        <dbReference type="PROSITE-ProRule" id="PRU10141"/>
    </source>
</evidence>
<evidence type="ECO:0000313" key="15">
    <source>
        <dbReference type="EMBL" id="PNT28548.1"/>
    </source>
</evidence>
<proteinExistence type="predicted"/>
<dbReference type="GO" id="GO:0004674">
    <property type="term" value="F:protein serine/threonine kinase activity"/>
    <property type="evidence" value="ECO:0007669"/>
    <property type="project" value="UniProtKB-KW"/>
</dbReference>
<feature type="binding site" evidence="11">
    <location>
        <position position="313"/>
    </location>
    <ligand>
        <name>ATP</name>
        <dbReference type="ChEBI" id="CHEBI:30616"/>
    </ligand>
</feature>
<dbReference type="GO" id="GO:0030247">
    <property type="term" value="F:polysaccharide binding"/>
    <property type="evidence" value="ECO:0007669"/>
    <property type="project" value="InterPro"/>
</dbReference>
<dbReference type="ExpressionAtlas" id="A0A2K1ZTE8">
    <property type="expression patterns" value="differential"/>
</dbReference>
<evidence type="ECO:0000256" key="8">
    <source>
        <dbReference type="ARBA" id="ARBA00022989"/>
    </source>
</evidence>
<dbReference type="SMR" id="A0A2K1ZTE8"/>
<dbReference type="InterPro" id="IPR045874">
    <property type="entry name" value="LRK10/LRL21-25-like"/>
</dbReference>
<evidence type="ECO:0000256" key="1">
    <source>
        <dbReference type="ARBA" id="ARBA00004479"/>
    </source>
</evidence>
<keyword evidence="5 13" id="KW-0732">Signal</keyword>
<keyword evidence="6 11" id="KW-0547">Nucleotide-binding</keyword>
<organism evidence="15 16">
    <name type="scientific">Populus trichocarpa</name>
    <name type="common">Western balsam poplar</name>
    <name type="synonym">Populus balsamifera subsp. trichocarpa</name>
    <dbReference type="NCBI Taxonomy" id="3694"/>
    <lineage>
        <taxon>Eukaryota</taxon>
        <taxon>Viridiplantae</taxon>
        <taxon>Streptophyta</taxon>
        <taxon>Embryophyta</taxon>
        <taxon>Tracheophyta</taxon>
        <taxon>Spermatophyta</taxon>
        <taxon>Magnoliopsida</taxon>
        <taxon>eudicotyledons</taxon>
        <taxon>Gunneridae</taxon>
        <taxon>Pentapetalae</taxon>
        <taxon>rosids</taxon>
        <taxon>fabids</taxon>
        <taxon>Malpighiales</taxon>
        <taxon>Salicaceae</taxon>
        <taxon>Saliceae</taxon>
        <taxon>Populus</taxon>
    </lineage>
</organism>
<dbReference type="GO" id="GO:0016020">
    <property type="term" value="C:membrane"/>
    <property type="evidence" value="ECO:0007669"/>
    <property type="project" value="UniProtKB-SubCell"/>
</dbReference>
<feature type="domain" description="Protein kinase" evidence="14">
    <location>
        <begin position="285"/>
        <end position="443"/>
    </location>
</feature>
<keyword evidence="9 12" id="KW-0472">Membrane</keyword>
<feature type="signal peptide" evidence="13">
    <location>
        <begin position="1"/>
        <end position="24"/>
    </location>
</feature>
<evidence type="ECO:0000256" key="12">
    <source>
        <dbReference type="SAM" id="Phobius"/>
    </source>
</evidence>